<organism evidence="2 3">
    <name type="scientific">Sphingobacterium phlebotomi</name>
    <dbReference type="NCBI Taxonomy" id="2605433"/>
    <lineage>
        <taxon>Bacteria</taxon>
        <taxon>Pseudomonadati</taxon>
        <taxon>Bacteroidota</taxon>
        <taxon>Sphingobacteriia</taxon>
        <taxon>Sphingobacteriales</taxon>
        <taxon>Sphingobacteriaceae</taxon>
        <taxon>Sphingobacterium</taxon>
    </lineage>
</organism>
<protein>
    <submittedName>
        <fullName evidence="2">Uncharacterized protein</fullName>
    </submittedName>
</protein>
<name>A0A5D4HD38_9SPHI</name>
<comment type="caution">
    <text evidence="2">The sequence shown here is derived from an EMBL/GenBank/DDBJ whole genome shotgun (WGS) entry which is preliminary data.</text>
</comment>
<sequence length="177" mass="20698">MGREIRRVPKGWEHPRNGNGEYKPMFNKPYIDAFEEWLQNHQLWEKGGHPDQQESDAAKECRFYAEWAGNPPDVDYYNPNKWSEEEANCYQMYEIVSEGTPFSPVFDSLKELEDWLIDTKVYTRKEAREFCETGYAFTGSGYISVDSPLLRPETKDKQTAEQKNTKPKKTKSKGLKP</sequence>
<accession>A0A5D4HD38</accession>
<evidence type="ECO:0000256" key="1">
    <source>
        <dbReference type="SAM" id="MobiDB-lite"/>
    </source>
</evidence>
<evidence type="ECO:0000313" key="2">
    <source>
        <dbReference type="EMBL" id="TYR37455.1"/>
    </source>
</evidence>
<gene>
    <name evidence="2" type="ORF">FXV77_05470</name>
</gene>
<keyword evidence="3" id="KW-1185">Reference proteome</keyword>
<dbReference type="RefSeq" id="WP_148918196.1">
    <property type="nucleotide sequence ID" value="NZ_VTAV01000002.1"/>
</dbReference>
<dbReference type="EMBL" id="VTAV01000002">
    <property type="protein sequence ID" value="TYR37455.1"/>
    <property type="molecule type" value="Genomic_DNA"/>
</dbReference>
<evidence type="ECO:0000313" key="3">
    <source>
        <dbReference type="Proteomes" id="UP000322362"/>
    </source>
</evidence>
<dbReference type="AlphaFoldDB" id="A0A5D4HD38"/>
<feature type="region of interest" description="Disordered" evidence="1">
    <location>
        <begin position="144"/>
        <end position="177"/>
    </location>
</feature>
<feature type="compositionally biased region" description="Basic and acidic residues" evidence="1">
    <location>
        <begin position="152"/>
        <end position="164"/>
    </location>
</feature>
<proteinExistence type="predicted"/>
<dbReference type="Proteomes" id="UP000322362">
    <property type="component" value="Unassembled WGS sequence"/>
</dbReference>
<reference evidence="2 3" key="1">
    <citation type="submission" date="2019-08" db="EMBL/GenBank/DDBJ databases">
        <title>Phlebobacter frassis gen. nov. sp. nov., a new member of family Sphingobacteriaceae isolated from sand fly rearing media.</title>
        <authorList>
            <person name="Kakumanu M.L."/>
            <person name="Marayati B.F."/>
            <person name="Wada-Katsumata A."/>
            <person name="Wasserberg G."/>
            <person name="Schal C."/>
            <person name="Apperson C.S."/>
            <person name="Ponnusamy L."/>
        </authorList>
    </citation>
    <scope>NUCLEOTIDE SEQUENCE [LARGE SCALE GENOMIC DNA]</scope>
    <source>
        <strain evidence="2 3">SSI9</strain>
    </source>
</reference>
<feature type="compositionally biased region" description="Basic residues" evidence="1">
    <location>
        <begin position="165"/>
        <end position="177"/>
    </location>
</feature>